<dbReference type="AlphaFoldDB" id="A0A9D9HU16"/>
<reference evidence="2" key="1">
    <citation type="submission" date="2020-10" db="EMBL/GenBank/DDBJ databases">
        <authorList>
            <person name="Gilroy R."/>
        </authorList>
    </citation>
    <scope>NUCLEOTIDE SEQUENCE</scope>
    <source>
        <strain evidence="2">G3-3990</strain>
    </source>
</reference>
<comment type="caution">
    <text evidence="2">The sequence shown here is derived from an EMBL/GenBank/DDBJ whole genome shotgun (WGS) entry which is preliminary data.</text>
</comment>
<feature type="transmembrane region" description="Helical" evidence="1">
    <location>
        <begin position="36"/>
        <end position="61"/>
    </location>
</feature>
<protein>
    <submittedName>
        <fullName evidence="2">Phage holin family protein</fullName>
    </submittedName>
</protein>
<accession>A0A9D9HU16</accession>
<keyword evidence="1" id="KW-0472">Membrane</keyword>
<dbReference type="Proteomes" id="UP000823641">
    <property type="component" value="Unassembled WGS sequence"/>
</dbReference>
<gene>
    <name evidence="2" type="ORF">IAA73_07750</name>
</gene>
<sequence>MEEGNKYKQLIEDGQQYIRTRYDLLRLELLEKMSRIFALILMLLVSIILALTAFIYFSFAFVRWLGQFFNNDAWAFCIVGVIFLLLLGIFFFFRKQIFLNPLIRQLSEILFRKPEEEQDESTKA</sequence>
<dbReference type="EMBL" id="JADIMG010000073">
    <property type="protein sequence ID" value="MBO8460207.1"/>
    <property type="molecule type" value="Genomic_DNA"/>
</dbReference>
<keyword evidence="1" id="KW-0812">Transmembrane</keyword>
<reference evidence="2" key="2">
    <citation type="journal article" date="2021" name="PeerJ">
        <title>Extensive microbial diversity within the chicken gut microbiome revealed by metagenomics and culture.</title>
        <authorList>
            <person name="Gilroy R."/>
            <person name="Ravi A."/>
            <person name="Getino M."/>
            <person name="Pursley I."/>
            <person name="Horton D.L."/>
            <person name="Alikhan N.F."/>
            <person name="Baker D."/>
            <person name="Gharbi K."/>
            <person name="Hall N."/>
            <person name="Watson M."/>
            <person name="Adriaenssens E.M."/>
            <person name="Foster-Nyarko E."/>
            <person name="Jarju S."/>
            <person name="Secka A."/>
            <person name="Antonio M."/>
            <person name="Oren A."/>
            <person name="Chaudhuri R.R."/>
            <person name="La Ragione R."/>
            <person name="Hildebrand F."/>
            <person name="Pallen M.J."/>
        </authorList>
    </citation>
    <scope>NUCLEOTIDE SEQUENCE</scope>
    <source>
        <strain evidence="2">G3-3990</strain>
    </source>
</reference>
<feature type="transmembrane region" description="Helical" evidence="1">
    <location>
        <begin position="73"/>
        <end position="93"/>
    </location>
</feature>
<proteinExistence type="predicted"/>
<evidence type="ECO:0000256" key="1">
    <source>
        <dbReference type="SAM" id="Phobius"/>
    </source>
</evidence>
<evidence type="ECO:0000313" key="3">
    <source>
        <dbReference type="Proteomes" id="UP000823641"/>
    </source>
</evidence>
<dbReference type="InterPro" id="IPR009937">
    <property type="entry name" value="Phage_holin_3_6"/>
</dbReference>
<keyword evidence="1" id="KW-1133">Transmembrane helix</keyword>
<organism evidence="2 3">
    <name type="scientific">Candidatus Gallipaludibacter merdavium</name>
    <dbReference type="NCBI Taxonomy" id="2840839"/>
    <lineage>
        <taxon>Bacteria</taxon>
        <taxon>Pseudomonadati</taxon>
        <taxon>Bacteroidota</taxon>
        <taxon>Bacteroidia</taxon>
        <taxon>Bacteroidales</taxon>
        <taxon>Candidatus Gallipaludibacter</taxon>
    </lineage>
</organism>
<name>A0A9D9HU16_9BACT</name>
<dbReference type="Pfam" id="PF07332">
    <property type="entry name" value="Phage_holin_3_6"/>
    <property type="match status" value="1"/>
</dbReference>
<evidence type="ECO:0000313" key="2">
    <source>
        <dbReference type="EMBL" id="MBO8460207.1"/>
    </source>
</evidence>